<dbReference type="SMART" id="SM00304">
    <property type="entry name" value="HAMP"/>
    <property type="match status" value="2"/>
</dbReference>
<keyword evidence="8" id="KW-1185">Reference proteome</keyword>
<feature type="transmembrane region" description="Helical" evidence="4">
    <location>
        <begin position="313"/>
        <end position="333"/>
    </location>
</feature>
<dbReference type="InterPro" id="IPR003660">
    <property type="entry name" value="HAMP_dom"/>
</dbReference>
<feature type="domain" description="Methyl-accepting transducer" evidence="5">
    <location>
        <begin position="404"/>
        <end position="654"/>
    </location>
</feature>
<dbReference type="PANTHER" id="PTHR32089">
    <property type="entry name" value="METHYL-ACCEPTING CHEMOTAXIS PROTEIN MCPB"/>
    <property type="match status" value="1"/>
</dbReference>
<dbReference type="PROSITE" id="PS50111">
    <property type="entry name" value="CHEMOTAXIS_TRANSDUC_2"/>
    <property type="match status" value="1"/>
</dbReference>
<keyword evidence="1 3" id="KW-0807">Transducer</keyword>
<dbReference type="Proteomes" id="UP000273083">
    <property type="component" value="Unassembled WGS sequence"/>
</dbReference>
<dbReference type="InterPro" id="IPR004089">
    <property type="entry name" value="MCPsignal_dom"/>
</dbReference>
<dbReference type="Gene3D" id="6.10.340.10">
    <property type="match status" value="1"/>
</dbReference>
<dbReference type="AlphaFoldDB" id="A0A3N1XV12"/>
<evidence type="ECO:0000256" key="3">
    <source>
        <dbReference type="PROSITE-ProRule" id="PRU00284"/>
    </source>
</evidence>
<dbReference type="CDD" id="cd06225">
    <property type="entry name" value="HAMP"/>
    <property type="match status" value="1"/>
</dbReference>
<dbReference type="EMBL" id="RJVG01000002">
    <property type="protein sequence ID" value="ROR30453.1"/>
    <property type="molecule type" value="Genomic_DNA"/>
</dbReference>
<organism evidence="7 8">
    <name type="scientific">Mobilisporobacter senegalensis</name>
    <dbReference type="NCBI Taxonomy" id="1329262"/>
    <lineage>
        <taxon>Bacteria</taxon>
        <taxon>Bacillati</taxon>
        <taxon>Bacillota</taxon>
        <taxon>Clostridia</taxon>
        <taxon>Lachnospirales</taxon>
        <taxon>Lachnospiraceae</taxon>
        <taxon>Mobilisporobacter</taxon>
    </lineage>
</organism>
<dbReference type="GO" id="GO:0007165">
    <property type="term" value="P:signal transduction"/>
    <property type="evidence" value="ECO:0007669"/>
    <property type="project" value="UniProtKB-KW"/>
</dbReference>
<dbReference type="SMART" id="SM00283">
    <property type="entry name" value="MA"/>
    <property type="match status" value="1"/>
</dbReference>
<evidence type="ECO:0000256" key="2">
    <source>
        <dbReference type="ARBA" id="ARBA00029447"/>
    </source>
</evidence>
<evidence type="ECO:0000259" key="5">
    <source>
        <dbReference type="PROSITE" id="PS50111"/>
    </source>
</evidence>
<dbReference type="PROSITE" id="PS50885">
    <property type="entry name" value="HAMP"/>
    <property type="match status" value="1"/>
</dbReference>
<evidence type="ECO:0000313" key="7">
    <source>
        <dbReference type="EMBL" id="ROR30453.1"/>
    </source>
</evidence>
<protein>
    <submittedName>
        <fullName evidence="7">Methyl-accepting chemotaxis sensory transducer with Cache sensor</fullName>
    </submittedName>
</protein>
<name>A0A3N1XV12_9FIRM</name>
<reference evidence="7 8" key="1">
    <citation type="submission" date="2018-11" db="EMBL/GenBank/DDBJ databases">
        <title>Genomic Encyclopedia of Type Strains, Phase IV (KMG-IV): sequencing the most valuable type-strain genomes for metagenomic binning, comparative biology and taxonomic classification.</title>
        <authorList>
            <person name="Goeker M."/>
        </authorList>
    </citation>
    <scope>NUCLEOTIDE SEQUENCE [LARGE SCALE GENOMIC DNA]</scope>
    <source>
        <strain evidence="7 8">DSM 26537</strain>
    </source>
</reference>
<dbReference type="Pfam" id="PF00672">
    <property type="entry name" value="HAMP"/>
    <property type="match status" value="1"/>
</dbReference>
<keyword evidence="4" id="KW-0472">Membrane</keyword>
<evidence type="ECO:0000256" key="1">
    <source>
        <dbReference type="ARBA" id="ARBA00023224"/>
    </source>
</evidence>
<dbReference type="Pfam" id="PF00015">
    <property type="entry name" value="MCPsignal"/>
    <property type="match status" value="1"/>
</dbReference>
<accession>A0A3N1XV12</accession>
<comment type="similarity">
    <text evidence="2">Belongs to the methyl-accepting chemotaxis (MCP) protein family.</text>
</comment>
<evidence type="ECO:0000256" key="4">
    <source>
        <dbReference type="SAM" id="Phobius"/>
    </source>
</evidence>
<keyword evidence="4" id="KW-0812">Transmembrane</keyword>
<comment type="caution">
    <text evidence="7">The sequence shown here is derived from an EMBL/GenBank/DDBJ whole genome shotgun (WGS) entry which is preliminary data.</text>
</comment>
<feature type="transmembrane region" description="Helical" evidence="4">
    <location>
        <begin position="12"/>
        <end position="32"/>
    </location>
</feature>
<keyword evidence="4" id="KW-1133">Transmembrane helix</keyword>
<dbReference type="GO" id="GO:0016020">
    <property type="term" value="C:membrane"/>
    <property type="evidence" value="ECO:0007669"/>
    <property type="project" value="InterPro"/>
</dbReference>
<dbReference type="RefSeq" id="WP_170164236.1">
    <property type="nucleotide sequence ID" value="NZ_RJVG01000002.1"/>
</dbReference>
<feature type="domain" description="HAMP" evidence="6">
    <location>
        <begin position="350"/>
        <end position="385"/>
    </location>
</feature>
<gene>
    <name evidence="7" type="ORF">EDD66_102104</name>
</gene>
<dbReference type="Gene3D" id="3.30.450.20">
    <property type="entry name" value="PAS domain"/>
    <property type="match status" value="1"/>
</dbReference>
<dbReference type="PANTHER" id="PTHR32089:SF112">
    <property type="entry name" value="LYSOZYME-LIKE PROTEIN-RELATED"/>
    <property type="match status" value="1"/>
</dbReference>
<proteinExistence type="inferred from homology"/>
<sequence length="690" mass="75771">MRKLTKNMSLLQKMVAIILTVVIVPILIIGIITTNISKTALENQSENSKAAIASQTASMIDQEMERINQMFLQVSTGTAFQEVVKNLEPRKGLSGKEMAEWNLSRMKYLQVLDKDIQSITISNKYITSMSLMYVTGDIVGPARKLPEKTDDVRETKVYQKLINSNDMVWLNKAEADMSVDSPYLTVGKSVRSFYYSDSEPVAVIMIELNYGAFQSMLSKIKIGENDMSYLIATNGSLISSLSYEETVQMENEPVFAEVAARAAETAADTFTMNVNGVSSIVTYNKCDISGLIYMIVIPKAEVFQGSDKIRNSIFLVGLIFSVIAVCGGLYFSLNMAKDLKDVEKIMFVSAKGDLTVTARTKRTDEIGKVADSFNSMVKSIRTLLIQSKEVSREVSETAESLSRISDSSSCTAKEISDAINDVANGAGQQSEEVDMSVRTFQGLAEEIKNAVISTNVMVSEARNVKNYTAQGIQTAKTLDGKALEVISITAEVVEQISGLAQSITIISEFTKILNEISEQTKLLSLNASIEAARAGEYGKGFTVVAEEIRKLAEQSGGQTTKIETLVRQLMLQTKDSTEFVMKAKDVIKEQAESAKDSAEYFGKIDTAVTELLQNINRINGAIHKIDQDKDSVLNSINNIAAVSEVAAASSEEVSASTQEQLNTLEELTKMAVRLNDYSKNLEETLKHFKV</sequence>
<evidence type="ECO:0000313" key="8">
    <source>
        <dbReference type="Proteomes" id="UP000273083"/>
    </source>
</evidence>
<evidence type="ECO:0000259" key="6">
    <source>
        <dbReference type="PROSITE" id="PS50885"/>
    </source>
</evidence>
<dbReference type="Gene3D" id="1.10.287.950">
    <property type="entry name" value="Methyl-accepting chemotaxis protein"/>
    <property type="match status" value="1"/>
</dbReference>
<dbReference type="SUPFAM" id="SSF58104">
    <property type="entry name" value="Methyl-accepting chemotaxis protein (MCP) signaling domain"/>
    <property type="match status" value="1"/>
</dbReference>